<dbReference type="EMBL" id="CP003167">
    <property type="protein sequence ID" value="AGB03231.1"/>
    <property type="molecule type" value="Genomic_DNA"/>
</dbReference>
<dbReference type="InterPro" id="IPR007427">
    <property type="entry name" value="DUF475"/>
</dbReference>
<evidence type="ECO:0000313" key="3">
    <source>
        <dbReference type="Proteomes" id="UP000010824"/>
    </source>
</evidence>
<gene>
    <name evidence="2" type="ordered locus">Metfor_2226</name>
</gene>
<keyword evidence="1" id="KW-1133">Transmembrane helix</keyword>
<dbReference type="eggNOG" id="arCOG05299">
    <property type="taxonomic scope" value="Archaea"/>
</dbReference>
<dbReference type="HOGENOM" id="CLU_034539_1_0_2"/>
<keyword evidence="1" id="KW-0472">Membrane</keyword>
<reference evidence="2 3" key="2">
    <citation type="journal article" date="2014" name="Genome Announc.">
        <title>Complete Genome Sequence of Methanoregula formicica SMSPT, a Mesophilic Hydrogenotrophic Methanogen Isolated from a Methanogenic Upflow Anaerobic Sludge Blanket Reactor.</title>
        <authorList>
            <person name="Yamamoto K."/>
            <person name="Tamaki H."/>
            <person name="Cadillo-Quiroz H."/>
            <person name="Imachi H."/>
            <person name="Kyrpides N."/>
            <person name="Woyke T."/>
            <person name="Goodwin L."/>
            <person name="Zinder S.H."/>
            <person name="Kamagata Y."/>
            <person name="Liu W.T."/>
        </authorList>
    </citation>
    <scope>NUCLEOTIDE SEQUENCE [LARGE SCALE GENOMIC DNA]</scope>
    <source>
        <strain evidence="3">DSM 22288 / NBRC 105244 / SMSP</strain>
    </source>
</reference>
<dbReference type="OrthoDB" id="146137at2157"/>
<dbReference type="Pfam" id="PF04332">
    <property type="entry name" value="DUF475"/>
    <property type="match status" value="1"/>
</dbReference>
<dbReference type="KEGG" id="mfo:Metfor_2226"/>
<dbReference type="PANTHER" id="PTHR30238">
    <property type="entry name" value="MEMBRANE BOUND PREDICTED REDOX MODULATOR"/>
    <property type="match status" value="1"/>
</dbReference>
<dbReference type="Proteomes" id="UP000010824">
    <property type="component" value="Chromosome"/>
</dbReference>
<name>L0HHJ3_METFS</name>
<evidence type="ECO:0000256" key="1">
    <source>
        <dbReference type="SAM" id="Phobius"/>
    </source>
</evidence>
<feature type="transmembrane region" description="Helical" evidence="1">
    <location>
        <begin position="224"/>
        <end position="240"/>
    </location>
</feature>
<evidence type="ECO:0000313" key="2">
    <source>
        <dbReference type="EMBL" id="AGB03231.1"/>
    </source>
</evidence>
<dbReference type="RefSeq" id="WP_015286194.1">
    <property type="nucleotide sequence ID" value="NC_019943.1"/>
</dbReference>
<feature type="transmembrane region" description="Helical" evidence="1">
    <location>
        <begin position="45"/>
        <end position="64"/>
    </location>
</feature>
<reference evidence="3" key="1">
    <citation type="submission" date="2011-12" db="EMBL/GenBank/DDBJ databases">
        <title>Complete sequence of Methanoregula formicicum SMSP.</title>
        <authorList>
            <person name="Lucas S."/>
            <person name="Han J."/>
            <person name="Lapidus A."/>
            <person name="Cheng J.-F."/>
            <person name="Goodwin L."/>
            <person name="Pitluck S."/>
            <person name="Peters L."/>
            <person name="Ovchinnikova G."/>
            <person name="Teshima H."/>
            <person name="Detter J.C."/>
            <person name="Han C."/>
            <person name="Tapia R."/>
            <person name="Land M."/>
            <person name="Hauser L."/>
            <person name="Kyrpides N."/>
            <person name="Ivanova N."/>
            <person name="Pagani I."/>
            <person name="Imachi H."/>
            <person name="Tamaki H."/>
            <person name="Sekiguchi Y."/>
            <person name="Kamagata Y."/>
            <person name="Cadillo-Quiroz H."/>
            <person name="Zinder S."/>
            <person name="Liu W.-T."/>
            <person name="Woyke T."/>
        </authorList>
    </citation>
    <scope>NUCLEOTIDE SEQUENCE [LARGE SCALE GENOMIC DNA]</scope>
    <source>
        <strain evidence="3">DSM 22288 / NBRC 105244 / SMSP</strain>
    </source>
</reference>
<dbReference type="GeneID" id="14309618"/>
<feature type="transmembrane region" description="Helical" evidence="1">
    <location>
        <begin position="252"/>
        <end position="270"/>
    </location>
</feature>
<dbReference type="NCBIfam" id="NF010612">
    <property type="entry name" value="PRK14013.1-2"/>
    <property type="match status" value="1"/>
</dbReference>
<feature type="transmembrane region" description="Helical" evidence="1">
    <location>
        <begin position="128"/>
        <end position="152"/>
    </location>
</feature>
<sequence length="305" mass="33753" precursor="true">MDLLSIVLIVAGLCLFETITSIDNAIINAEVLSTMSERAKRWFLLWGLIIAVFAVRGLLPWLIVWLSSPALGPVGAFMATFSSDPAVIAAIEESAPMLLIFGGTFLIFLFFHWLFLEHKNFGLRGERFFVRQGVWFFAVVSLLLTGLVWFALGKSTMLAFGAVVGSTAFFIVHGFRQNAEQAEQKMLHGDMSDLSKIFYLEVIDATFSIDGVIGAFAFTMAVPLILLGNGLGAFVVRELTVRNVENIRKYLYLKNGAMYSIFFLGIIMILDSFGVHIPFWISPAITFGIVGFFYVKSVKAIAKTA</sequence>
<evidence type="ECO:0008006" key="4">
    <source>
        <dbReference type="Google" id="ProtNLM"/>
    </source>
</evidence>
<feature type="transmembrane region" description="Helical" evidence="1">
    <location>
        <begin position="97"/>
        <end position="116"/>
    </location>
</feature>
<keyword evidence="1" id="KW-0812">Transmembrane</keyword>
<feature type="transmembrane region" description="Helical" evidence="1">
    <location>
        <begin position="276"/>
        <end position="295"/>
    </location>
</feature>
<accession>L0HHJ3</accession>
<protein>
    <recommendedName>
        <fullName evidence="4">Integral membrane protein, YkoY family</fullName>
    </recommendedName>
</protein>
<dbReference type="AlphaFoldDB" id="L0HHJ3"/>
<dbReference type="PANTHER" id="PTHR30238:SF4">
    <property type="entry name" value="SLL1022 PROTEIN"/>
    <property type="match status" value="1"/>
</dbReference>
<dbReference type="InParanoid" id="L0HHJ3"/>
<proteinExistence type="predicted"/>
<organism evidence="2 3">
    <name type="scientific">Methanoregula formicica (strain DSM 22288 / NBRC 105244 / SMSP)</name>
    <dbReference type="NCBI Taxonomy" id="593750"/>
    <lineage>
        <taxon>Archaea</taxon>
        <taxon>Methanobacteriati</taxon>
        <taxon>Methanobacteriota</taxon>
        <taxon>Stenosarchaea group</taxon>
        <taxon>Methanomicrobia</taxon>
        <taxon>Methanomicrobiales</taxon>
        <taxon>Methanoregulaceae</taxon>
        <taxon>Methanoregula</taxon>
    </lineage>
</organism>
<keyword evidence="3" id="KW-1185">Reference proteome</keyword>